<keyword evidence="1" id="KW-1133">Transmembrane helix</keyword>
<organism evidence="2 3">
    <name type="scientific">Prymnesium parvum</name>
    <name type="common">Toxic golden alga</name>
    <dbReference type="NCBI Taxonomy" id="97485"/>
    <lineage>
        <taxon>Eukaryota</taxon>
        <taxon>Haptista</taxon>
        <taxon>Haptophyta</taxon>
        <taxon>Prymnesiophyceae</taxon>
        <taxon>Prymnesiales</taxon>
        <taxon>Prymnesiaceae</taxon>
        <taxon>Prymnesium</taxon>
    </lineage>
</organism>
<dbReference type="AlphaFoldDB" id="A0AB34IPB6"/>
<feature type="transmembrane region" description="Helical" evidence="1">
    <location>
        <begin position="261"/>
        <end position="281"/>
    </location>
</feature>
<keyword evidence="3" id="KW-1185">Reference proteome</keyword>
<feature type="transmembrane region" description="Helical" evidence="1">
    <location>
        <begin position="64"/>
        <end position="89"/>
    </location>
</feature>
<dbReference type="Proteomes" id="UP001515480">
    <property type="component" value="Unassembled WGS sequence"/>
</dbReference>
<feature type="transmembrane region" description="Helical" evidence="1">
    <location>
        <begin position="133"/>
        <end position="155"/>
    </location>
</feature>
<keyword evidence="1" id="KW-0472">Membrane</keyword>
<feature type="transmembrane region" description="Helical" evidence="1">
    <location>
        <begin position="302"/>
        <end position="323"/>
    </location>
</feature>
<sequence length="389" mass="41157">MLVPQARWQAYLLLLAGPLICWSRWPLLRKICGLPVNAFVCLNVFAQLACSLLWGLLLAPAASFWHGISLVIAQFDHRVAAVVVGGFLLVHGDHLSSVAMQRLQASHAYLMYAGFTMGMGTLLNELIEPVGAPLRLAGGVAFVFLAIGCLGLRVAHAAEAPADTRTPKEGRCSSTSVDDAESGVQVVSSAQMAQELLPERQEHTARARVALGMCIVAGLCSMGWSPLSTLAAKGAATNNGTAPYGWAADSEDVHTSLANPFVAIFLFVGGELLGVPSVVYLGSRLDHTSLREAFRPAGRTHIAAGLAAGVAINLGYLGYFLAASLGPDVLPSTTVFAVAACNPIVSLIAFEAWQLRATRSRRGYCRSRDGILTCASIIFYILAITLLAV</sequence>
<feature type="transmembrane region" description="Helical" evidence="1">
    <location>
        <begin position="209"/>
        <end position="227"/>
    </location>
</feature>
<feature type="transmembrane region" description="Helical" evidence="1">
    <location>
        <begin position="329"/>
        <end position="350"/>
    </location>
</feature>
<name>A0AB34IPB6_PRYPA</name>
<feature type="transmembrane region" description="Helical" evidence="1">
    <location>
        <begin position="6"/>
        <end position="25"/>
    </location>
</feature>
<accession>A0AB34IPB6</accession>
<evidence type="ECO:0000256" key="1">
    <source>
        <dbReference type="SAM" id="Phobius"/>
    </source>
</evidence>
<comment type="caution">
    <text evidence="2">The sequence shown here is derived from an EMBL/GenBank/DDBJ whole genome shotgun (WGS) entry which is preliminary data.</text>
</comment>
<feature type="transmembrane region" description="Helical" evidence="1">
    <location>
        <begin position="109"/>
        <end position="127"/>
    </location>
</feature>
<reference evidence="2 3" key="1">
    <citation type="journal article" date="2024" name="Science">
        <title>Giant polyketide synthase enzymes in the biosynthesis of giant marine polyether toxins.</title>
        <authorList>
            <person name="Fallon T.R."/>
            <person name="Shende V.V."/>
            <person name="Wierzbicki I.H."/>
            <person name="Pendleton A.L."/>
            <person name="Watervoot N.F."/>
            <person name="Auber R.P."/>
            <person name="Gonzalez D.J."/>
            <person name="Wisecaver J.H."/>
            <person name="Moore B.S."/>
        </authorList>
    </citation>
    <scope>NUCLEOTIDE SEQUENCE [LARGE SCALE GENOMIC DNA]</scope>
    <source>
        <strain evidence="2 3">12B1</strain>
    </source>
</reference>
<evidence type="ECO:0000313" key="3">
    <source>
        <dbReference type="Proteomes" id="UP001515480"/>
    </source>
</evidence>
<keyword evidence="1" id="KW-0812">Transmembrane</keyword>
<proteinExistence type="predicted"/>
<dbReference type="EMBL" id="JBGBPQ010000022">
    <property type="protein sequence ID" value="KAL1503373.1"/>
    <property type="molecule type" value="Genomic_DNA"/>
</dbReference>
<evidence type="ECO:0000313" key="2">
    <source>
        <dbReference type="EMBL" id="KAL1503373.1"/>
    </source>
</evidence>
<protein>
    <submittedName>
        <fullName evidence="2">Uncharacterized protein</fullName>
    </submittedName>
</protein>
<gene>
    <name evidence="2" type="ORF">AB1Y20_011424</name>
</gene>
<feature type="transmembrane region" description="Helical" evidence="1">
    <location>
        <begin position="37"/>
        <end position="58"/>
    </location>
</feature>
<feature type="transmembrane region" description="Helical" evidence="1">
    <location>
        <begin position="370"/>
        <end position="388"/>
    </location>
</feature>